<organism evidence="3 4">
    <name type="scientific">Gemmatimonas groenlandica</name>
    <dbReference type="NCBI Taxonomy" id="2732249"/>
    <lineage>
        <taxon>Bacteria</taxon>
        <taxon>Pseudomonadati</taxon>
        <taxon>Gemmatimonadota</taxon>
        <taxon>Gemmatimonadia</taxon>
        <taxon>Gemmatimonadales</taxon>
        <taxon>Gemmatimonadaceae</taxon>
        <taxon>Gemmatimonas</taxon>
    </lineage>
</organism>
<keyword evidence="1" id="KW-1133">Transmembrane helix</keyword>
<name>A0A6M4IXD5_9BACT</name>
<protein>
    <submittedName>
        <fullName evidence="3">DUF4126 domain-containing protein</fullName>
    </submittedName>
</protein>
<accession>A0A6M4IXD5</accession>
<reference evidence="3 4" key="1">
    <citation type="submission" date="2020-05" db="EMBL/GenBank/DDBJ databases">
        <title>Complete genome sequence of Gemmatimonas greenlandica TET16.</title>
        <authorList>
            <person name="Zeng Y."/>
        </authorList>
    </citation>
    <scope>NUCLEOTIDE SEQUENCE [LARGE SCALE GENOMIC DNA]</scope>
    <source>
        <strain evidence="3 4">TET16</strain>
    </source>
</reference>
<dbReference type="Pfam" id="PF13548">
    <property type="entry name" value="DUF4126"/>
    <property type="match status" value="1"/>
</dbReference>
<feature type="transmembrane region" description="Helical" evidence="1">
    <location>
        <begin position="137"/>
        <end position="165"/>
    </location>
</feature>
<feature type="transmembrane region" description="Helical" evidence="1">
    <location>
        <begin position="35"/>
        <end position="59"/>
    </location>
</feature>
<evidence type="ECO:0000256" key="1">
    <source>
        <dbReference type="SAM" id="Phobius"/>
    </source>
</evidence>
<evidence type="ECO:0000313" key="4">
    <source>
        <dbReference type="Proteomes" id="UP000500938"/>
    </source>
</evidence>
<keyword evidence="4" id="KW-1185">Reference proteome</keyword>
<dbReference type="EMBL" id="CP053085">
    <property type="protein sequence ID" value="QJR38266.1"/>
    <property type="molecule type" value="Genomic_DNA"/>
</dbReference>
<dbReference type="KEGG" id="ggr:HKW67_16280"/>
<dbReference type="AlphaFoldDB" id="A0A6M4IXD5"/>
<evidence type="ECO:0000313" key="3">
    <source>
        <dbReference type="EMBL" id="QJR38266.1"/>
    </source>
</evidence>
<feature type="domain" description="DUF4126" evidence="2">
    <location>
        <begin position="1"/>
        <end position="167"/>
    </location>
</feature>
<sequence>MGLGLAAAAGFRVFVPLLAAAIAAKTGVLELSPGFSWLATTPAIAALAIATLLEIGAYAVPWIDQLLDVIATPTALVAGMLAAASVVVDLPPLVKWSVVLIAGGAAGITQGASVLTRFKSTTLTGGVGNPVVSTMELIGAVLTSVLAIFLPLVALLAVVLSLVLVTRKVGRLAFGRRAARAIAPPSAPPGSGPPRIPRGGR</sequence>
<proteinExistence type="predicted"/>
<feature type="transmembrane region" description="Helical" evidence="1">
    <location>
        <begin position="66"/>
        <end position="88"/>
    </location>
</feature>
<dbReference type="InterPro" id="IPR025196">
    <property type="entry name" value="DUF4126"/>
</dbReference>
<gene>
    <name evidence="3" type="ORF">HKW67_16280</name>
</gene>
<evidence type="ECO:0000259" key="2">
    <source>
        <dbReference type="Pfam" id="PF13548"/>
    </source>
</evidence>
<dbReference type="Proteomes" id="UP000500938">
    <property type="component" value="Chromosome"/>
</dbReference>
<keyword evidence="1" id="KW-0472">Membrane</keyword>
<keyword evidence="1" id="KW-0812">Transmembrane</keyword>